<proteinExistence type="predicted"/>
<dbReference type="Pfam" id="PF01425">
    <property type="entry name" value="Amidase"/>
    <property type="match status" value="1"/>
</dbReference>
<evidence type="ECO:0000313" key="2">
    <source>
        <dbReference type="EMBL" id="MDV2476206.1"/>
    </source>
</evidence>
<reference evidence="2 3" key="1">
    <citation type="submission" date="2019-10" db="EMBL/GenBank/DDBJ databases">
        <title>Draft Genome Assembly of Rhodococcus zopfii DSM44189.</title>
        <authorList>
            <person name="Sutton J.M."/>
            <person name="Akob D.M."/>
            <person name="Bushman T.J."/>
        </authorList>
    </citation>
    <scope>NUCLEOTIDE SEQUENCE [LARGE SCALE GENOMIC DNA]</scope>
    <source>
        <strain evidence="2 3">DSM 44189</strain>
    </source>
</reference>
<dbReference type="InterPro" id="IPR036928">
    <property type="entry name" value="AS_sf"/>
</dbReference>
<dbReference type="Proteomes" id="UP001275440">
    <property type="component" value="Unassembled WGS sequence"/>
</dbReference>
<dbReference type="PANTHER" id="PTHR11895:SF176">
    <property type="entry name" value="AMIDASE AMID-RELATED"/>
    <property type="match status" value="1"/>
</dbReference>
<protein>
    <submittedName>
        <fullName evidence="2">Amidase</fullName>
    </submittedName>
</protein>
<evidence type="ECO:0000313" key="3">
    <source>
        <dbReference type="Proteomes" id="UP001275440"/>
    </source>
</evidence>
<accession>A0ABU3WQC8</accession>
<organism evidence="2 3">
    <name type="scientific">Rhodococcus zopfii</name>
    <dbReference type="NCBI Taxonomy" id="43772"/>
    <lineage>
        <taxon>Bacteria</taxon>
        <taxon>Bacillati</taxon>
        <taxon>Actinomycetota</taxon>
        <taxon>Actinomycetes</taxon>
        <taxon>Mycobacteriales</taxon>
        <taxon>Nocardiaceae</taxon>
        <taxon>Rhodococcus</taxon>
    </lineage>
</organism>
<evidence type="ECO:0000259" key="1">
    <source>
        <dbReference type="Pfam" id="PF01425"/>
    </source>
</evidence>
<gene>
    <name evidence="2" type="ORF">F8M49_14175</name>
</gene>
<dbReference type="Gene3D" id="3.90.1300.10">
    <property type="entry name" value="Amidase signature (AS) domain"/>
    <property type="match status" value="1"/>
</dbReference>
<sequence length="466" mass="48538">MPLTIKEAAEALRTGETTSVAITEAVLARVERLNDELGAYVTVTKDQALEQAARADVDLAAGKDTGPLQGIPLAVKDIIAMRGAGTTANSRILDGGWCPDHEAPVAARLRAAGSVFVGKTTTSEFALGLPDPDKGFLVPHNPWNVAHTPAGSSSGTGIAVAAGLALGGLGTDTGGSVRGPAAANGHTGLKVTFGRVPKSGVVPLGYSLDSIGPMARSAYDCALMLEVMAGFDPSDPNAADVPVPVYSTQLDGDVDAVKIALPMPYFFDHEMLDPEVRDAVLAAVGRLGEMGAAVAETSLPYAAEAKEANHIILVAEAFAYHRNNLVSRWTDYGAFTRPSLARGAFFSSADVMQANRLRTAFSAEVAALLREHDVIVTPAAVTPAERADTMDVSKRLSQPSYTGHWNLTGLPAVAIPVGLSADGLPMSMQIIGRPFAEATVLKVADALQRVTDWHLLVPPIAQPAAV</sequence>
<feature type="domain" description="Amidase" evidence="1">
    <location>
        <begin position="22"/>
        <end position="441"/>
    </location>
</feature>
<dbReference type="InterPro" id="IPR023631">
    <property type="entry name" value="Amidase_dom"/>
</dbReference>
<dbReference type="PANTHER" id="PTHR11895">
    <property type="entry name" value="TRANSAMIDASE"/>
    <property type="match status" value="1"/>
</dbReference>
<dbReference type="EMBL" id="WBMO01000001">
    <property type="protein sequence ID" value="MDV2476206.1"/>
    <property type="molecule type" value="Genomic_DNA"/>
</dbReference>
<keyword evidence="3" id="KW-1185">Reference proteome</keyword>
<dbReference type="InterPro" id="IPR000120">
    <property type="entry name" value="Amidase"/>
</dbReference>
<name>A0ABU3WQC8_9NOCA</name>
<comment type="caution">
    <text evidence="2">The sequence shown here is derived from an EMBL/GenBank/DDBJ whole genome shotgun (WGS) entry which is preliminary data.</text>
</comment>
<dbReference type="SUPFAM" id="SSF75304">
    <property type="entry name" value="Amidase signature (AS) enzymes"/>
    <property type="match status" value="1"/>
</dbReference>